<proteinExistence type="predicted"/>
<dbReference type="Proteomes" id="UP000005384">
    <property type="component" value="Unassembled WGS sequence"/>
</dbReference>
<dbReference type="InterPro" id="IPR004360">
    <property type="entry name" value="Glyas_Fos-R_dOase_dom"/>
</dbReference>
<dbReference type="RefSeq" id="WP_006781361.1">
    <property type="nucleotide sequence ID" value="NZ_CP040506.1"/>
</dbReference>
<dbReference type="SUPFAM" id="SSF54593">
    <property type="entry name" value="Glyoxalase/Bleomycin resistance protein/Dihydroxybiphenyl dioxygenase"/>
    <property type="match status" value="1"/>
</dbReference>
<dbReference type="Gene3D" id="3.10.180.10">
    <property type="entry name" value="2,3-Dihydroxybiphenyl 1,2-Dioxygenase, domain 1"/>
    <property type="match status" value="1"/>
</dbReference>
<gene>
    <name evidence="2" type="ORF">HMPREF9473_03381</name>
</gene>
<name>G5IIQ3_9FIRM</name>
<reference evidence="2 3" key="1">
    <citation type="submission" date="2011-08" db="EMBL/GenBank/DDBJ databases">
        <title>The Genome Sequence of Clostridium hathewayi WAL-18680.</title>
        <authorList>
            <consortium name="The Broad Institute Genome Sequencing Platform"/>
            <person name="Earl A."/>
            <person name="Ward D."/>
            <person name="Feldgarden M."/>
            <person name="Gevers D."/>
            <person name="Finegold S.M."/>
            <person name="Summanen P.H."/>
            <person name="Molitoris D.R."/>
            <person name="Song M."/>
            <person name="Daigneault M."/>
            <person name="Allen-Vercoe E."/>
            <person name="Young S.K."/>
            <person name="Zeng Q."/>
            <person name="Gargeya S."/>
            <person name="Fitzgerald M."/>
            <person name="Haas B."/>
            <person name="Abouelleil A."/>
            <person name="Alvarado L."/>
            <person name="Arachchi H.M."/>
            <person name="Berlin A."/>
            <person name="Brown A."/>
            <person name="Chapman S.B."/>
            <person name="Chen Z."/>
            <person name="Dunbar C."/>
            <person name="Freedman E."/>
            <person name="Gearin G."/>
            <person name="Gellesch M."/>
            <person name="Goldberg J."/>
            <person name="Griggs A."/>
            <person name="Gujja S."/>
            <person name="Heiman D."/>
            <person name="Howarth C."/>
            <person name="Larson L."/>
            <person name="Lui A."/>
            <person name="MacDonald P.J.P."/>
            <person name="Montmayeur A."/>
            <person name="Murphy C."/>
            <person name="Neiman D."/>
            <person name="Pearson M."/>
            <person name="Priest M."/>
            <person name="Roberts A."/>
            <person name="Saif S."/>
            <person name="Shea T."/>
            <person name="Shenoy N."/>
            <person name="Sisk P."/>
            <person name="Stolte C."/>
            <person name="Sykes S."/>
            <person name="Wortman J."/>
            <person name="Nusbaum C."/>
            <person name="Birren B."/>
        </authorList>
    </citation>
    <scope>NUCLEOTIDE SEQUENCE [LARGE SCALE GENOMIC DNA]</scope>
    <source>
        <strain evidence="2 3">WAL-18680</strain>
    </source>
</reference>
<dbReference type="PATRIC" id="fig|742737.3.peg.3360"/>
<dbReference type="CDD" id="cd06587">
    <property type="entry name" value="VOC"/>
    <property type="match status" value="1"/>
</dbReference>
<evidence type="ECO:0000313" key="3">
    <source>
        <dbReference type="Proteomes" id="UP000005384"/>
    </source>
</evidence>
<dbReference type="AlphaFoldDB" id="G5IIQ3"/>
<evidence type="ECO:0000259" key="1">
    <source>
        <dbReference type="PROSITE" id="PS51819"/>
    </source>
</evidence>
<organism evidence="2 3">
    <name type="scientific">Hungatella hathewayi WAL-18680</name>
    <dbReference type="NCBI Taxonomy" id="742737"/>
    <lineage>
        <taxon>Bacteria</taxon>
        <taxon>Bacillati</taxon>
        <taxon>Bacillota</taxon>
        <taxon>Clostridia</taxon>
        <taxon>Lachnospirales</taxon>
        <taxon>Lachnospiraceae</taxon>
        <taxon>Hungatella</taxon>
    </lineage>
</organism>
<dbReference type="HOGENOM" id="CLU_046006_8_5_9"/>
<dbReference type="Pfam" id="PF00903">
    <property type="entry name" value="Glyoxalase"/>
    <property type="match status" value="1"/>
</dbReference>
<dbReference type="PROSITE" id="PS51819">
    <property type="entry name" value="VOC"/>
    <property type="match status" value="1"/>
</dbReference>
<dbReference type="InterPro" id="IPR037523">
    <property type="entry name" value="VOC_core"/>
</dbReference>
<keyword evidence="3" id="KW-1185">Reference proteome</keyword>
<dbReference type="EMBL" id="ADLN01000092">
    <property type="protein sequence ID" value="EHI58688.1"/>
    <property type="molecule type" value="Genomic_DNA"/>
</dbReference>
<feature type="domain" description="VOC" evidence="1">
    <location>
        <begin position="2"/>
        <end position="118"/>
    </location>
</feature>
<comment type="caution">
    <text evidence="2">The sequence shown here is derived from an EMBL/GenBank/DDBJ whole genome shotgun (WGS) entry which is preliminary data.</text>
</comment>
<protein>
    <recommendedName>
        <fullName evidence="1">VOC domain-containing protein</fullName>
    </recommendedName>
</protein>
<sequence>MQLSYITFMIRDMKKTVEFYEKAANLRVVRQFNPGMGEITFMADEDGGTMLEFIQFEDAEKVSVRGMVISFLVKGDLEEQREKIAALGYHPSDIVVKGPKPKHFTVADPDGIVVEFSA</sequence>
<accession>G5IIQ3</accession>
<evidence type="ECO:0000313" key="2">
    <source>
        <dbReference type="EMBL" id="EHI58688.1"/>
    </source>
</evidence>
<dbReference type="InterPro" id="IPR029068">
    <property type="entry name" value="Glyas_Bleomycin-R_OHBP_Dase"/>
</dbReference>